<sequence length="480" mass="52558">MKVSEFAVLLPAVFTGTVTAWNDTFLFVDPSKAKCDDPYLNDANSAASDRWRAAGAPGALNAVTWMWNINQSDTVNPTRLKYTEYVSNYFNGGDLMICGNMGDGPCQHTFQCDELNQPAGFLILNSFVGLHIFQRNIYESIQGAMNQMKYSLDKFQDTFSPAVEPEKQGWLLDFMNGITTIVGLGSAFAFNIGLKATAFAANANAYAMAQEGTNLGIGFVLGEVRAHLPAPEDIIKGDLSTVMGGIFEKWLDAQFEFLRRLFSGTLETQSILAGLVSNGLALDITRDLDLGVFVKEAQKLMMIKDDCITSGDDVHWMVDSDDADKISVCHDGHTFFVGYPHFKGYTSKGNPRELRVSALPGGTDDELNSANWGGITLEDMVISVYDGFRLNGFKNGYKATGQGISINGTTADGNTIAELGVRTPGFVPLPLCSVERLWYEAKIRKDKYILFTLREGEVDTFPCGSGELTADEMVEFGWAT</sequence>
<comment type="caution">
    <text evidence="2">The sequence shown here is derived from an EMBL/GenBank/DDBJ whole genome shotgun (WGS) entry which is preliminary data.</text>
</comment>
<dbReference type="OrthoDB" id="3257981at2759"/>
<keyword evidence="1" id="KW-0732">Signal</keyword>
<accession>A0A9P8W3T3</accession>
<feature type="signal peptide" evidence="1">
    <location>
        <begin position="1"/>
        <end position="20"/>
    </location>
</feature>
<feature type="chain" id="PRO_5040290995" evidence="1">
    <location>
        <begin position="21"/>
        <end position="480"/>
    </location>
</feature>
<evidence type="ECO:0000313" key="2">
    <source>
        <dbReference type="EMBL" id="KAH6889491.1"/>
    </source>
</evidence>
<organism evidence="2 3">
    <name type="scientific">Thelonectria olida</name>
    <dbReference type="NCBI Taxonomy" id="1576542"/>
    <lineage>
        <taxon>Eukaryota</taxon>
        <taxon>Fungi</taxon>
        <taxon>Dikarya</taxon>
        <taxon>Ascomycota</taxon>
        <taxon>Pezizomycotina</taxon>
        <taxon>Sordariomycetes</taxon>
        <taxon>Hypocreomycetidae</taxon>
        <taxon>Hypocreales</taxon>
        <taxon>Nectriaceae</taxon>
        <taxon>Thelonectria</taxon>
    </lineage>
</organism>
<name>A0A9P8W3T3_9HYPO</name>
<proteinExistence type="predicted"/>
<keyword evidence="3" id="KW-1185">Reference proteome</keyword>
<dbReference type="EMBL" id="JAGPYM010000011">
    <property type="protein sequence ID" value="KAH6889491.1"/>
    <property type="molecule type" value="Genomic_DNA"/>
</dbReference>
<evidence type="ECO:0000313" key="3">
    <source>
        <dbReference type="Proteomes" id="UP000777438"/>
    </source>
</evidence>
<dbReference type="Proteomes" id="UP000777438">
    <property type="component" value="Unassembled WGS sequence"/>
</dbReference>
<gene>
    <name evidence="2" type="ORF">B0T10DRAFT_572957</name>
</gene>
<protein>
    <submittedName>
        <fullName evidence="2">Uncharacterized protein</fullName>
    </submittedName>
</protein>
<dbReference type="AlphaFoldDB" id="A0A9P8W3T3"/>
<reference evidence="2 3" key="1">
    <citation type="journal article" date="2021" name="Nat. Commun.">
        <title>Genetic determinants of endophytism in the Arabidopsis root mycobiome.</title>
        <authorList>
            <person name="Mesny F."/>
            <person name="Miyauchi S."/>
            <person name="Thiergart T."/>
            <person name="Pickel B."/>
            <person name="Atanasova L."/>
            <person name="Karlsson M."/>
            <person name="Huettel B."/>
            <person name="Barry K.W."/>
            <person name="Haridas S."/>
            <person name="Chen C."/>
            <person name="Bauer D."/>
            <person name="Andreopoulos W."/>
            <person name="Pangilinan J."/>
            <person name="LaButti K."/>
            <person name="Riley R."/>
            <person name="Lipzen A."/>
            <person name="Clum A."/>
            <person name="Drula E."/>
            <person name="Henrissat B."/>
            <person name="Kohler A."/>
            <person name="Grigoriev I.V."/>
            <person name="Martin F.M."/>
            <person name="Hacquard S."/>
        </authorList>
    </citation>
    <scope>NUCLEOTIDE SEQUENCE [LARGE SCALE GENOMIC DNA]</scope>
    <source>
        <strain evidence="2 3">MPI-CAGE-CH-0241</strain>
    </source>
</reference>
<evidence type="ECO:0000256" key="1">
    <source>
        <dbReference type="SAM" id="SignalP"/>
    </source>
</evidence>